<organism evidence="1 2">
    <name type="scientific">Enterococcus phage ECP3</name>
    <dbReference type="NCBI Taxonomy" id="1498168"/>
    <lineage>
        <taxon>Viruses</taxon>
        <taxon>Duplodnaviria</taxon>
        <taxon>Heunggongvirae</taxon>
        <taxon>Uroviricota</taxon>
        <taxon>Caudoviricetes</taxon>
        <taxon>Herelleviridae</taxon>
        <taxon>Brockvirinae</taxon>
        <taxon>Kochikohdavirus</taxon>
        <taxon>Kochikohdavirus ECP3</taxon>
    </lineage>
</organism>
<protein>
    <submittedName>
        <fullName evidence="1">Uncharacterized protein</fullName>
    </submittedName>
</protein>
<name>A0A096XT75_9CAUD</name>
<proteinExistence type="predicted"/>
<dbReference type="GeneID" id="24628196"/>
<dbReference type="Proteomes" id="UP000030157">
    <property type="component" value="Segment"/>
</dbReference>
<keyword evidence="2" id="KW-1185">Reference proteome</keyword>
<reference evidence="1" key="1">
    <citation type="submission" date="2014-05" db="EMBL/GenBank/DDBJ databases">
        <title>Complete genome sequence of Enterococcus faecalis bacteriophage ECP3.</title>
        <authorList>
            <person name="Kang H.-Y."/>
            <person name="Kim S."/>
            <person name="Kim J."/>
        </authorList>
    </citation>
    <scope>NUCLEOTIDE SEQUENCE [LARGE SCALE GENOMIC DNA]</scope>
    <source>
        <strain evidence="1">ECP3</strain>
    </source>
</reference>
<accession>A0A096XT75</accession>
<evidence type="ECO:0000313" key="1">
    <source>
        <dbReference type="EMBL" id="AII28507.1"/>
    </source>
</evidence>
<sequence length="48" mass="5373">MNELDGISKLEADIIKTTQLLETQQELKRTLSVTKNCLNGTMSCLLMC</sequence>
<dbReference type="RefSeq" id="YP_009147148.1">
    <property type="nucleotide sequence ID" value="NC_027335.2"/>
</dbReference>
<evidence type="ECO:0000313" key="2">
    <source>
        <dbReference type="Proteomes" id="UP000030157"/>
    </source>
</evidence>
<dbReference type="EMBL" id="KJ801817">
    <property type="protein sequence ID" value="AII28507.1"/>
    <property type="molecule type" value="Genomic_DNA"/>
</dbReference>